<proteinExistence type="predicted"/>
<evidence type="ECO:0000313" key="2">
    <source>
        <dbReference type="Proteomes" id="UP000499080"/>
    </source>
</evidence>
<dbReference type="EMBL" id="BGPR01009095">
    <property type="protein sequence ID" value="GBN37944.1"/>
    <property type="molecule type" value="Genomic_DNA"/>
</dbReference>
<reference evidence="1 2" key="1">
    <citation type="journal article" date="2019" name="Sci. Rep.">
        <title>Orb-weaving spider Araneus ventricosus genome elucidates the spidroin gene catalogue.</title>
        <authorList>
            <person name="Kono N."/>
            <person name="Nakamura H."/>
            <person name="Ohtoshi R."/>
            <person name="Moran D.A.P."/>
            <person name="Shinohara A."/>
            <person name="Yoshida Y."/>
            <person name="Fujiwara M."/>
            <person name="Mori M."/>
            <person name="Tomita M."/>
            <person name="Arakawa K."/>
        </authorList>
    </citation>
    <scope>NUCLEOTIDE SEQUENCE [LARGE SCALE GENOMIC DNA]</scope>
</reference>
<name>A0A4Y2NGQ7_ARAVE</name>
<sequence>MLNMFHKFLGTQWPSNKVSISDWRTPGSKPDSIEDSPYMWACCTLNHTQGAKHPPIGVVRKFRKVAYSSGVVLFICPRFKMTRSFPNKRKSPFNPF</sequence>
<organism evidence="1 2">
    <name type="scientific">Araneus ventricosus</name>
    <name type="common">Orbweaver spider</name>
    <name type="synonym">Epeira ventricosa</name>
    <dbReference type="NCBI Taxonomy" id="182803"/>
    <lineage>
        <taxon>Eukaryota</taxon>
        <taxon>Metazoa</taxon>
        <taxon>Ecdysozoa</taxon>
        <taxon>Arthropoda</taxon>
        <taxon>Chelicerata</taxon>
        <taxon>Arachnida</taxon>
        <taxon>Araneae</taxon>
        <taxon>Araneomorphae</taxon>
        <taxon>Entelegynae</taxon>
        <taxon>Araneoidea</taxon>
        <taxon>Araneidae</taxon>
        <taxon>Araneus</taxon>
    </lineage>
</organism>
<protein>
    <submittedName>
        <fullName evidence="1">Uncharacterized protein</fullName>
    </submittedName>
</protein>
<accession>A0A4Y2NGQ7</accession>
<keyword evidence="2" id="KW-1185">Reference proteome</keyword>
<dbReference type="AlphaFoldDB" id="A0A4Y2NGQ7"/>
<gene>
    <name evidence="1" type="ORF">AVEN_242144_1</name>
</gene>
<dbReference type="Proteomes" id="UP000499080">
    <property type="component" value="Unassembled WGS sequence"/>
</dbReference>
<comment type="caution">
    <text evidence="1">The sequence shown here is derived from an EMBL/GenBank/DDBJ whole genome shotgun (WGS) entry which is preliminary data.</text>
</comment>
<evidence type="ECO:0000313" key="1">
    <source>
        <dbReference type="EMBL" id="GBN37944.1"/>
    </source>
</evidence>